<dbReference type="Proteomes" id="UP000293345">
    <property type="component" value="Unassembled WGS sequence"/>
</dbReference>
<evidence type="ECO:0000256" key="1">
    <source>
        <dbReference type="SAM" id="Phobius"/>
    </source>
</evidence>
<evidence type="ECO:0000313" key="2">
    <source>
        <dbReference type="EMBL" id="RXZ54166.1"/>
    </source>
</evidence>
<feature type="transmembrane region" description="Helical" evidence="1">
    <location>
        <begin position="109"/>
        <end position="130"/>
    </location>
</feature>
<dbReference type="Pfam" id="PF04976">
    <property type="entry name" value="DmsC"/>
    <property type="match status" value="1"/>
</dbReference>
<dbReference type="EMBL" id="SDPW01000001">
    <property type="protein sequence ID" value="RXZ54166.1"/>
    <property type="molecule type" value="Genomic_DNA"/>
</dbReference>
<dbReference type="GO" id="GO:0009389">
    <property type="term" value="F:dimethyl sulfoxide reductase activity"/>
    <property type="evidence" value="ECO:0007669"/>
    <property type="project" value="TreeGrafter"/>
</dbReference>
<feature type="transmembrane region" description="Helical" evidence="1">
    <location>
        <begin position="136"/>
        <end position="160"/>
    </location>
</feature>
<keyword evidence="1" id="KW-0812">Transmembrane</keyword>
<keyword evidence="1" id="KW-0472">Membrane</keyword>
<dbReference type="GO" id="GO:0009390">
    <property type="term" value="C:dimethyl sulfoxide reductase complex"/>
    <property type="evidence" value="ECO:0007669"/>
    <property type="project" value="TreeGrafter"/>
</dbReference>
<feature type="transmembrane region" description="Helical" evidence="1">
    <location>
        <begin position="227"/>
        <end position="251"/>
    </location>
</feature>
<feature type="transmembrane region" description="Helical" evidence="1">
    <location>
        <begin position="263"/>
        <end position="283"/>
    </location>
</feature>
<dbReference type="GO" id="GO:0005886">
    <property type="term" value="C:plasma membrane"/>
    <property type="evidence" value="ECO:0007669"/>
    <property type="project" value="TreeGrafter"/>
</dbReference>
<keyword evidence="1" id="KW-1133">Transmembrane helix</keyword>
<name>A0A4Q2JYY1_9ACTN</name>
<proteinExistence type="predicted"/>
<keyword evidence="3" id="KW-1185">Reference proteome</keyword>
<comment type="caution">
    <text evidence="2">The sequence shown here is derived from an EMBL/GenBank/DDBJ whole genome shotgun (WGS) entry which is preliminary data.</text>
</comment>
<dbReference type="OrthoDB" id="3197392at2"/>
<feature type="transmembrane region" description="Helical" evidence="1">
    <location>
        <begin position="172"/>
        <end position="194"/>
    </location>
</feature>
<reference evidence="2 3" key="1">
    <citation type="submission" date="2019-01" db="EMBL/GenBank/DDBJ databases">
        <title>Senegalimassilia sp. nov. KGMB04484 isolated human feces.</title>
        <authorList>
            <person name="Han K.-I."/>
            <person name="Kim J.-S."/>
            <person name="Lee K.C."/>
            <person name="Suh M.K."/>
            <person name="Eom M.K."/>
            <person name="Lee J.H."/>
            <person name="Park S.-H."/>
            <person name="Kang S.W."/>
            <person name="Park J.-E."/>
            <person name="Oh B.S."/>
            <person name="Yu S.Y."/>
            <person name="Choi S.-H."/>
            <person name="Lee D.H."/>
            <person name="Yoon H."/>
            <person name="Kim B.-Y."/>
            <person name="Lee J.H."/>
            <person name="Lee J.-S."/>
        </authorList>
    </citation>
    <scope>NUCLEOTIDE SEQUENCE [LARGE SCALE GENOMIC DNA]</scope>
    <source>
        <strain evidence="2 3">KGMB04484</strain>
    </source>
</reference>
<protein>
    <submittedName>
        <fullName evidence="2">DUF4064 domain-containing protein</fullName>
    </submittedName>
</protein>
<dbReference type="RefSeq" id="WP_129424259.1">
    <property type="nucleotide sequence ID" value="NZ_SDPW01000001.1"/>
</dbReference>
<feature type="transmembrane region" description="Helical" evidence="1">
    <location>
        <begin position="80"/>
        <end position="97"/>
    </location>
</feature>
<evidence type="ECO:0000313" key="3">
    <source>
        <dbReference type="Proteomes" id="UP000293345"/>
    </source>
</evidence>
<feature type="transmembrane region" description="Helical" evidence="1">
    <location>
        <begin position="41"/>
        <end position="60"/>
    </location>
</feature>
<sequence length="293" mass="31119">MELQWPLILFTTLAAWSVGVFGTQSLLALKGEGKKSQMTCWIVAAVLLVVSGIAVFLHLQHWERIFNGFGHITSGITQELIAIVVLAVIAIIYLACLRRSDDGGSVPSWCAICGIAIAVVLDCVMAHSYMMDARPAWNSIVEILSIIGASCILGPATVSIIEEMKDGGVSAINASANFIGSIVAAVTSIGYLIVMAMSNSAFTQIDYYFDPVHPTHGMVDLANITPFGSGSVGLTIVTIVCALVPVACAYMGKKKGNWKMWGAIALVAGLACAICLRVVFYQMGTSVYALYSL</sequence>
<feature type="transmembrane region" description="Helical" evidence="1">
    <location>
        <begin position="6"/>
        <end position="29"/>
    </location>
</feature>
<organism evidence="2 3">
    <name type="scientific">Senegalimassilia faecalis</name>
    <dbReference type="NCBI Taxonomy" id="2509433"/>
    <lineage>
        <taxon>Bacteria</taxon>
        <taxon>Bacillati</taxon>
        <taxon>Actinomycetota</taxon>
        <taxon>Coriobacteriia</taxon>
        <taxon>Coriobacteriales</taxon>
        <taxon>Coriobacteriaceae</taxon>
        <taxon>Senegalimassilia</taxon>
    </lineage>
</organism>
<dbReference type="PANTHER" id="PTHR38095:SF2">
    <property type="entry name" value="ANAEROBIC DIMETHYL SULFOXIDE REDUCTASE CHAIN C"/>
    <property type="match status" value="1"/>
</dbReference>
<dbReference type="PANTHER" id="PTHR38095">
    <property type="entry name" value="ANAEROBIC DIMETHYL SULFOXIDE REDUCTASE CHAIN YNFH"/>
    <property type="match status" value="1"/>
</dbReference>
<dbReference type="InterPro" id="IPR007059">
    <property type="entry name" value="DmsC"/>
</dbReference>
<dbReference type="GO" id="GO:0019645">
    <property type="term" value="P:anaerobic electron transport chain"/>
    <property type="evidence" value="ECO:0007669"/>
    <property type="project" value="InterPro"/>
</dbReference>
<gene>
    <name evidence="2" type="ORF">ET524_06535</name>
</gene>
<accession>A0A4Q2JYY1</accession>
<dbReference type="AlphaFoldDB" id="A0A4Q2JYY1"/>